<keyword evidence="2" id="KW-0963">Cytoplasm</keyword>
<evidence type="ECO:0000256" key="1">
    <source>
        <dbReference type="ARBA" id="ARBA00004496"/>
    </source>
</evidence>
<organism evidence="3 4">
    <name type="scientific">Echeneis naucrates</name>
    <name type="common">Live sharksucker</name>
    <dbReference type="NCBI Taxonomy" id="173247"/>
    <lineage>
        <taxon>Eukaryota</taxon>
        <taxon>Metazoa</taxon>
        <taxon>Chordata</taxon>
        <taxon>Craniata</taxon>
        <taxon>Vertebrata</taxon>
        <taxon>Euteleostomi</taxon>
        <taxon>Actinopterygii</taxon>
        <taxon>Neopterygii</taxon>
        <taxon>Teleostei</taxon>
        <taxon>Neoteleostei</taxon>
        <taxon>Acanthomorphata</taxon>
        <taxon>Carangaria</taxon>
        <taxon>Carangiformes</taxon>
        <taxon>Echeneidae</taxon>
        <taxon>Echeneis</taxon>
    </lineage>
</organism>
<sequence>MDADCVLLLPGVCQVLLDSGRSLPDDTTLEKLLDWLTGITEAEGSLLEVHPCLLEFISFVVCKTSSDPSVISFTLKLCGLMGATEDGFKRLQVELTTPCTFYLNFYRPSNCWACSWPRPGLLSGTSCCRQPQTPWRK</sequence>
<evidence type="ECO:0000313" key="4">
    <source>
        <dbReference type="Proteomes" id="UP000472264"/>
    </source>
</evidence>
<evidence type="ECO:0000256" key="2">
    <source>
        <dbReference type="ARBA" id="ARBA00022490"/>
    </source>
</evidence>
<proteinExistence type="predicted"/>
<keyword evidence="4" id="KW-1185">Reference proteome</keyword>
<dbReference type="GO" id="GO:0005737">
    <property type="term" value="C:cytoplasm"/>
    <property type="evidence" value="ECO:0007669"/>
    <property type="project" value="UniProtKB-SubCell"/>
</dbReference>
<dbReference type="PANTHER" id="PTHR21331:SF2">
    <property type="entry name" value="BRCA1-ASSOCIATED ATM ACTIVATOR 1"/>
    <property type="match status" value="1"/>
</dbReference>
<evidence type="ECO:0000313" key="3">
    <source>
        <dbReference type="Ensembl" id="ENSENLP00000019339.1"/>
    </source>
</evidence>
<dbReference type="GO" id="GO:0005634">
    <property type="term" value="C:nucleus"/>
    <property type="evidence" value="ECO:0007669"/>
    <property type="project" value="TreeGrafter"/>
</dbReference>
<dbReference type="GO" id="GO:0008283">
    <property type="term" value="P:cell population proliferation"/>
    <property type="evidence" value="ECO:0007669"/>
    <property type="project" value="InterPro"/>
</dbReference>
<dbReference type="GO" id="GO:0006974">
    <property type="term" value="P:DNA damage response"/>
    <property type="evidence" value="ECO:0007669"/>
    <property type="project" value="InterPro"/>
</dbReference>
<dbReference type="AlphaFoldDB" id="A0A665UJI8"/>
<reference evidence="3" key="2">
    <citation type="submission" date="2025-08" db="UniProtKB">
        <authorList>
            <consortium name="Ensembl"/>
        </authorList>
    </citation>
    <scope>IDENTIFICATION</scope>
</reference>
<reference evidence="3" key="1">
    <citation type="submission" date="2021-04" db="EMBL/GenBank/DDBJ databases">
        <authorList>
            <consortium name="Wellcome Sanger Institute Data Sharing"/>
        </authorList>
    </citation>
    <scope>NUCLEOTIDE SEQUENCE [LARGE SCALE GENOMIC DNA]</scope>
</reference>
<protein>
    <recommendedName>
        <fullName evidence="5">BRCA1 associated ATM activator 1</fullName>
    </recommendedName>
</protein>
<evidence type="ECO:0008006" key="5">
    <source>
        <dbReference type="Google" id="ProtNLM"/>
    </source>
</evidence>
<reference evidence="3" key="3">
    <citation type="submission" date="2025-09" db="UniProtKB">
        <authorList>
            <consortium name="Ensembl"/>
        </authorList>
    </citation>
    <scope>IDENTIFICATION</scope>
</reference>
<dbReference type="PANTHER" id="PTHR21331">
    <property type="entry name" value="BRCA1-ASSOCIATED ATM ACTIVATOR 1"/>
    <property type="match status" value="1"/>
</dbReference>
<comment type="subcellular location">
    <subcellularLocation>
        <location evidence="1">Cytoplasm</location>
    </subcellularLocation>
</comment>
<dbReference type="Proteomes" id="UP000472264">
    <property type="component" value="Chromosome 1"/>
</dbReference>
<accession>A0A665UJI8</accession>
<dbReference type="InterPro" id="IPR038904">
    <property type="entry name" value="BRAT1"/>
</dbReference>
<dbReference type="Ensembl" id="ENSENLT00000020051.1">
    <property type="protein sequence ID" value="ENSENLP00000019339.1"/>
    <property type="gene ID" value="ENSENLG00000008860.1"/>
</dbReference>
<dbReference type="OMA" id="PSNCWAC"/>
<name>A0A665UJI8_ECHNA</name>
<dbReference type="InParanoid" id="A0A665UJI8"/>